<organism evidence="1 7">
    <name type="scientific">Synechococcus phage ACG-2014d</name>
    <dbReference type="NCBI Taxonomy" id="1493509"/>
    <lineage>
        <taxon>Viruses</taxon>
        <taxon>Duplodnaviria</taxon>
        <taxon>Heunggongvirae</taxon>
        <taxon>Uroviricota</taxon>
        <taxon>Caudoviricetes</taxon>
        <taxon>Pantevenvirales</taxon>
        <taxon>Kyanoviridae</taxon>
        <taxon>Lowelvirus</taxon>
        <taxon>Lowelvirus tuscon4d</taxon>
    </lineage>
</organism>
<dbReference type="Proteomes" id="UP000185357">
    <property type="component" value="Segment"/>
</dbReference>
<dbReference type="EMBL" id="KJ019139">
    <property type="protein sequence ID" value="AIX40396.1"/>
    <property type="molecule type" value="Genomic_DNA"/>
</dbReference>
<sequence length="98" mass="11622">MLTENCEQLEPHSPPKGYRYETIRFKTNVLAVWIISHRNFLFNDNNPSRCIWGFYNTKTKHYHSPITHKKVGDRVNLSDTSPYSAMIRQFVGLEQFFL</sequence>
<evidence type="ECO:0000313" key="1">
    <source>
        <dbReference type="EMBL" id="AIX25896.1"/>
    </source>
</evidence>
<dbReference type="EMBL" id="KJ019078">
    <property type="protein sequence ID" value="AIX25896.1"/>
    <property type="molecule type" value="Genomic_DNA"/>
</dbReference>
<evidence type="ECO:0000313" key="2">
    <source>
        <dbReference type="EMBL" id="AIX35579.1"/>
    </source>
</evidence>
<dbReference type="Proteomes" id="UP000185380">
    <property type="component" value="Segment"/>
</dbReference>
<name>A0A0E3FEL6_9CAUD</name>
<dbReference type="Proteomes" id="UP000185352">
    <property type="component" value="Segment"/>
</dbReference>
<evidence type="ECO:0000313" key="5">
    <source>
        <dbReference type="Proteomes" id="UP000185352"/>
    </source>
</evidence>
<dbReference type="EMBL" id="KJ019118">
    <property type="protein sequence ID" value="AIX35797.1"/>
    <property type="molecule type" value="Genomic_DNA"/>
</dbReference>
<dbReference type="EMBL" id="KJ019117">
    <property type="protein sequence ID" value="AIX35579.1"/>
    <property type="molecule type" value="Genomic_DNA"/>
</dbReference>
<accession>A0A0E3FEL6</accession>
<evidence type="ECO:0000313" key="6">
    <source>
        <dbReference type="Proteomes" id="UP000185353"/>
    </source>
</evidence>
<reference evidence="5 6" key="1">
    <citation type="submission" date="2013-12" db="EMBL/GenBank/DDBJ databases">
        <title>Ecological redundancy of diverse viral populations within a natural community.</title>
        <authorList>
            <person name="Gregory A.C."/>
            <person name="LaButti K."/>
            <person name="Copeland A."/>
            <person name="Woyke T."/>
            <person name="Sullivan M.B."/>
        </authorList>
    </citation>
    <scope>NUCLEOTIDE SEQUENCE [LARGE SCALE GENOMIC DNA]</scope>
    <source>
        <strain evidence="4">Syn7803C108</strain>
        <strain evidence="1">Syn7803US114</strain>
        <strain evidence="2">Syn7803US63</strain>
        <strain evidence="3">Syn7803US64</strain>
    </source>
</reference>
<dbReference type="Proteomes" id="UP000185353">
    <property type="component" value="Segment"/>
</dbReference>
<gene>
    <name evidence="4" type="ORF">Syn7803C108_34</name>
    <name evidence="1" type="ORF">Syn7803US114_34</name>
    <name evidence="2" type="ORF">Syn7803US63_33</name>
    <name evidence="3" type="ORF">Syn7803US64_34</name>
</gene>
<evidence type="ECO:0000313" key="3">
    <source>
        <dbReference type="EMBL" id="AIX35797.1"/>
    </source>
</evidence>
<evidence type="ECO:0000313" key="4">
    <source>
        <dbReference type="EMBL" id="AIX40396.1"/>
    </source>
</evidence>
<evidence type="ECO:0000313" key="7">
    <source>
        <dbReference type="Proteomes" id="UP000185380"/>
    </source>
</evidence>
<protein>
    <submittedName>
        <fullName evidence="1">Uncharacterized protein</fullName>
    </submittedName>
</protein>
<proteinExistence type="predicted"/>